<dbReference type="OrthoDB" id="9132139at2"/>
<sequence length="191" mass="21594">MPTLADLTWPKQTARLSIRLAVEADLEPIWQYRRLDPVGMWMTDASKDLDAFVAKSTEVDRLASTLIVEADGRLVGDLMVRVESPWAQGEVQDQAKDTQAEIGWCLDPSVQGRGYGTESAAELIRIGFEDLGLRRLVAQCFADNEPSWRIMERLGMRREAYNVKDSLHRSGAWMDGMFYALLAEEWRAEVG</sequence>
<evidence type="ECO:0000313" key="3">
    <source>
        <dbReference type="Proteomes" id="UP000277094"/>
    </source>
</evidence>
<dbReference type="InterPro" id="IPR051531">
    <property type="entry name" value="N-acetyltransferase"/>
</dbReference>
<protein>
    <submittedName>
        <fullName evidence="2">N-acetyltransferase</fullName>
    </submittedName>
</protein>
<dbReference type="Pfam" id="PF13302">
    <property type="entry name" value="Acetyltransf_3"/>
    <property type="match status" value="1"/>
</dbReference>
<organism evidence="2 3">
    <name type="scientific">Nocardioides marmorisolisilvae</name>
    <dbReference type="NCBI Taxonomy" id="1542737"/>
    <lineage>
        <taxon>Bacteria</taxon>
        <taxon>Bacillati</taxon>
        <taxon>Actinomycetota</taxon>
        <taxon>Actinomycetes</taxon>
        <taxon>Propionibacteriales</taxon>
        <taxon>Nocardioidaceae</taxon>
        <taxon>Nocardioides</taxon>
    </lineage>
</organism>
<evidence type="ECO:0000313" key="2">
    <source>
        <dbReference type="EMBL" id="RNL75352.1"/>
    </source>
</evidence>
<dbReference type="InterPro" id="IPR016181">
    <property type="entry name" value="Acyl_CoA_acyltransferase"/>
</dbReference>
<keyword evidence="2" id="KW-0808">Transferase</keyword>
<dbReference type="Gene3D" id="3.40.630.30">
    <property type="match status" value="1"/>
</dbReference>
<name>A0A3N0DI39_9ACTN</name>
<keyword evidence="3" id="KW-1185">Reference proteome</keyword>
<reference evidence="2 3" key="1">
    <citation type="submission" date="2018-11" db="EMBL/GenBank/DDBJ databases">
        <authorList>
            <person name="Li F."/>
        </authorList>
    </citation>
    <scope>NUCLEOTIDE SEQUENCE [LARGE SCALE GENOMIC DNA]</scope>
    <source>
        <strain evidence="2 3">KIS18-7</strain>
    </source>
</reference>
<feature type="domain" description="N-acetyltransferase" evidence="1">
    <location>
        <begin position="16"/>
        <end position="184"/>
    </location>
</feature>
<accession>A0A3N0DI39</accession>
<dbReference type="InterPro" id="IPR000182">
    <property type="entry name" value="GNAT_dom"/>
</dbReference>
<dbReference type="EMBL" id="RJSG01000006">
    <property type="protein sequence ID" value="RNL75352.1"/>
    <property type="molecule type" value="Genomic_DNA"/>
</dbReference>
<dbReference type="AlphaFoldDB" id="A0A3N0DI39"/>
<proteinExistence type="predicted"/>
<dbReference type="PROSITE" id="PS51186">
    <property type="entry name" value="GNAT"/>
    <property type="match status" value="1"/>
</dbReference>
<comment type="caution">
    <text evidence="2">The sequence shown here is derived from an EMBL/GenBank/DDBJ whole genome shotgun (WGS) entry which is preliminary data.</text>
</comment>
<dbReference type="Proteomes" id="UP000277094">
    <property type="component" value="Unassembled WGS sequence"/>
</dbReference>
<gene>
    <name evidence="2" type="ORF">EFL95_18185</name>
</gene>
<evidence type="ECO:0000259" key="1">
    <source>
        <dbReference type="PROSITE" id="PS51186"/>
    </source>
</evidence>
<dbReference type="RefSeq" id="WP_123235537.1">
    <property type="nucleotide sequence ID" value="NZ_RJSG01000006.1"/>
</dbReference>
<dbReference type="PANTHER" id="PTHR43792">
    <property type="entry name" value="GNAT FAMILY, PUTATIVE (AFU_ORTHOLOGUE AFUA_3G00765)-RELATED-RELATED"/>
    <property type="match status" value="1"/>
</dbReference>
<dbReference type="SUPFAM" id="SSF55729">
    <property type="entry name" value="Acyl-CoA N-acyltransferases (Nat)"/>
    <property type="match status" value="1"/>
</dbReference>
<dbReference type="GO" id="GO:0016747">
    <property type="term" value="F:acyltransferase activity, transferring groups other than amino-acyl groups"/>
    <property type="evidence" value="ECO:0007669"/>
    <property type="project" value="InterPro"/>
</dbReference>